<evidence type="ECO:0000313" key="2">
    <source>
        <dbReference type="EMBL" id="NYI86416.1"/>
    </source>
</evidence>
<dbReference type="Proteomes" id="UP000587002">
    <property type="component" value="Unassembled WGS sequence"/>
</dbReference>
<evidence type="ECO:0000256" key="1">
    <source>
        <dbReference type="SAM" id="MobiDB-lite"/>
    </source>
</evidence>
<sequence length="211" mass="23090">MWCFKKRQPPPFLTGDNSPGSSRRRELSCPGHKKDYGEQIDGITVRWYCKCGAYRDEIDAPPPHGADMPTGDYLEMQLRGMQGQSGPWRSQVTGKPLPVQREPKPPTTSNADNTPASTNTGGTSMAGIEEVQAAVASTRDKGQQILAALAQIQEWAREVTGQLNTAMGMSQQPEAQQAIGAFNELAETRVTELHQLVAGAIDQAEQYSYRL</sequence>
<reference evidence="2 3" key="1">
    <citation type="submission" date="2020-07" db="EMBL/GenBank/DDBJ databases">
        <title>Sequencing the genomes of 1000 actinobacteria strains.</title>
        <authorList>
            <person name="Klenk H.-P."/>
        </authorList>
    </citation>
    <scope>NUCLEOTIDE SEQUENCE [LARGE SCALE GENOMIC DNA]</scope>
    <source>
        <strain evidence="2 3">DSM 44065</strain>
    </source>
</reference>
<name>A0A853AUR3_9PSEU</name>
<evidence type="ECO:0000313" key="3">
    <source>
        <dbReference type="Proteomes" id="UP000587002"/>
    </source>
</evidence>
<protein>
    <submittedName>
        <fullName evidence="2">Uncharacterized protein</fullName>
    </submittedName>
</protein>
<dbReference type="RefSeq" id="WP_179724181.1">
    <property type="nucleotide sequence ID" value="NZ_BAABFH010000001.1"/>
</dbReference>
<feature type="compositionally biased region" description="Polar residues" evidence="1">
    <location>
        <begin position="107"/>
        <end position="123"/>
    </location>
</feature>
<proteinExistence type="predicted"/>
<organism evidence="2 3">
    <name type="scientific">Saccharopolyspora hordei</name>
    <dbReference type="NCBI Taxonomy" id="1838"/>
    <lineage>
        <taxon>Bacteria</taxon>
        <taxon>Bacillati</taxon>
        <taxon>Actinomycetota</taxon>
        <taxon>Actinomycetes</taxon>
        <taxon>Pseudonocardiales</taxon>
        <taxon>Pseudonocardiaceae</taxon>
        <taxon>Saccharopolyspora</taxon>
    </lineage>
</organism>
<feature type="compositionally biased region" description="Polar residues" evidence="1">
    <location>
        <begin position="82"/>
        <end position="93"/>
    </location>
</feature>
<dbReference type="EMBL" id="JACCFJ010000001">
    <property type="protein sequence ID" value="NYI86416.1"/>
    <property type="molecule type" value="Genomic_DNA"/>
</dbReference>
<comment type="caution">
    <text evidence="2">The sequence shown here is derived from an EMBL/GenBank/DDBJ whole genome shotgun (WGS) entry which is preliminary data.</text>
</comment>
<keyword evidence="3" id="KW-1185">Reference proteome</keyword>
<feature type="region of interest" description="Disordered" evidence="1">
    <location>
        <begin position="81"/>
        <end position="124"/>
    </location>
</feature>
<dbReference type="AlphaFoldDB" id="A0A853AUR3"/>
<accession>A0A853AUR3</accession>
<feature type="compositionally biased region" description="Basic and acidic residues" evidence="1">
    <location>
        <begin position="23"/>
        <end position="35"/>
    </location>
</feature>
<gene>
    <name evidence="2" type="ORF">HNR68_005046</name>
</gene>
<feature type="region of interest" description="Disordered" evidence="1">
    <location>
        <begin position="1"/>
        <end position="35"/>
    </location>
</feature>